<dbReference type="InterPro" id="IPR020915">
    <property type="entry name" value="UPF0311"/>
</dbReference>
<comment type="caution">
    <text evidence="1">The sequence shown here is derived from an EMBL/GenBank/DDBJ whole genome shotgun (WGS) entry which is preliminary data.</text>
</comment>
<dbReference type="EMBL" id="JALQCW010000004">
    <property type="protein sequence ID" value="MCK9796502.1"/>
    <property type="molecule type" value="Genomic_DNA"/>
</dbReference>
<dbReference type="AlphaFoldDB" id="A0A9X1YRM6"/>
<evidence type="ECO:0000313" key="2">
    <source>
        <dbReference type="Proteomes" id="UP001155059"/>
    </source>
</evidence>
<dbReference type="Gene3D" id="2.40.160.20">
    <property type="match status" value="1"/>
</dbReference>
<dbReference type="PANTHER" id="PTHR37315">
    <property type="entry name" value="UPF0311 PROTEIN BLR7842"/>
    <property type="match status" value="1"/>
</dbReference>
<reference evidence="1 2" key="2">
    <citation type="journal article" date="2023" name="Plant Pathol.">
        <title>Dismantling and reorganizing Pseudomonas marginalis sensu#lato.</title>
        <authorList>
            <person name="Sawada H."/>
            <person name="Fujikawa T."/>
            <person name="Satou M."/>
        </authorList>
    </citation>
    <scope>NUCLEOTIDE SEQUENCE [LARGE SCALE GENOMIC DNA]</scope>
    <source>
        <strain evidence="1 2">MAFF 302030</strain>
    </source>
</reference>
<sequence length="155" mass="17327">MSSAQLRKVLTLIVRIDKARLLGPCRDGLRSNNTILGGEFHGHDLRGEVLPGGADFFVERGDGLAHLSTRYSLLTDDGTLINLLNDGLLVMDATGQALLQQGCWPLPPQHYHCRCSPRFQVPRGRYEWLEQDLFIGHIEYLEADDLLINVYALDG</sequence>
<dbReference type="RefSeq" id="WP_268264290.1">
    <property type="nucleotide sequence ID" value="NZ_JALQCW010000004.1"/>
</dbReference>
<gene>
    <name evidence="1" type="ORF">M1B34_01755</name>
</gene>
<dbReference type="Proteomes" id="UP001155059">
    <property type="component" value="Unassembled WGS sequence"/>
</dbReference>
<proteinExistence type="predicted"/>
<protein>
    <submittedName>
        <fullName evidence="1">DUF3237 domain-containing protein</fullName>
    </submittedName>
</protein>
<reference evidence="1 2" key="1">
    <citation type="journal article" date="2022" name="Int. J. Syst. Evol. Microbiol.">
        <title>Pseudomonas aegrilactucae sp. nov. and Pseudomonas morbosilactucae sp. nov., pathogens causing bacterial rot of lettuce in Japan.</title>
        <authorList>
            <person name="Sawada H."/>
            <person name="Fujikawa T."/>
            <person name="Satou M."/>
        </authorList>
    </citation>
    <scope>NUCLEOTIDE SEQUENCE [LARGE SCALE GENOMIC DNA]</scope>
    <source>
        <strain evidence="1 2">MAFF 302030</strain>
    </source>
</reference>
<accession>A0A9X1YRM6</accession>
<evidence type="ECO:0000313" key="1">
    <source>
        <dbReference type="EMBL" id="MCK9796502.1"/>
    </source>
</evidence>
<dbReference type="Pfam" id="PF11578">
    <property type="entry name" value="DUF3237"/>
    <property type="match status" value="1"/>
</dbReference>
<organism evidence="1 2">
    <name type="scientific">Pseudomonas morbosilactucae</name>
    <dbReference type="NCBI Taxonomy" id="2938197"/>
    <lineage>
        <taxon>Bacteria</taxon>
        <taxon>Pseudomonadati</taxon>
        <taxon>Pseudomonadota</taxon>
        <taxon>Gammaproteobacteria</taxon>
        <taxon>Pseudomonadales</taxon>
        <taxon>Pseudomonadaceae</taxon>
        <taxon>Pseudomonas</taxon>
    </lineage>
</organism>
<dbReference type="PANTHER" id="PTHR37315:SF1">
    <property type="entry name" value="UPF0311 PROTEIN BLR7842"/>
    <property type="match status" value="1"/>
</dbReference>
<name>A0A9X1YRM6_9PSED</name>